<protein>
    <submittedName>
        <fullName evidence="6">Uncharacterized protein</fullName>
    </submittedName>
</protein>
<dbReference type="InterPro" id="IPR023352">
    <property type="entry name" value="MAPEG-like_dom_sf"/>
</dbReference>
<keyword evidence="2 5" id="KW-0812">Transmembrane</keyword>
<dbReference type="InterPro" id="IPR001129">
    <property type="entry name" value="Membr-assoc_MAPEG"/>
</dbReference>
<name>A0A2T3AZB8_AMORE</name>
<dbReference type="SUPFAM" id="SSF161084">
    <property type="entry name" value="MAPEG domain-like"/>
    <property type="match status" value="1"/>
</dbReference>
<evidence type="ECO:0000313" key="7">
    <source>
        <dbReference type="Proteomes" id="UP000241818"/>
    </source>
</evidence>
<dbReference type="InParanoid" id="A0A2T3AZB8"/>
<comment type="subcellular location">
    <subcellularLocation>
        <location evidence="1">Membrane</location>
    </subcellularLocation>
</comment>
<gene>
    <name evidence="6" type="ORF">M430DRAFT_19488</name>
</gene>
<keyword evidence="3 5" id="KW-1133">Transmembrane helix</keyword>
<dbReference type="OrthoDB" id="2122304at2759"/>
<dbReference type="PANTHER" id="PTHR35371:SF1">
    <property type="entry name" value="BLR7753 PROTEIN"/>
    <property type="match status" value="1"/>
</dbReference>
<organism evidence="6 7">
    <name type="scientific">Amorphotheca resinae ATCC 22711</name>
    <dbReference type="NCBI Taxonomy" id="857342"/>
    <lineage>
        <taxon>Eukaryota</taxon>
        <taxon>Fungi</taxon>
        <taxon>Dikarya</taxon>
        <taxon>Ascomycota</taxon>
        <taxon>Pezizomycotina</taxon>
        <taxon>Leotiomycetes</taxon>
        <taxon>Helotiales</taxon>
        <taxon>Amorphothecaceae</taxon>
        <taxon>Amorphotheca</taxon>
    </lineage>
</organism>
<dbReference type="PANTHER" id="PTHR35371">
    <property type="entry name" value="INNER MEMBRANE PROTEIN"/>
    <property type="match status" value="1"/>
</dbReference>
<evidence type="ECO:0000256" key="3">
    <source>
        <dbReference type="ARBA" id="ARBA00022989"/>
    </source>
</evidence>
<dbReference type="EMBL" id="KZ679012">
    <property type="protein sequence ID" value="PSS16500.1"/>
    <property type="molecule type" value="Genomic_DNA"/>
</dbReference>
<reference evidence="6 7" key="1">
    <citation type="journal article" date="2018" name="New Phytol.">
        <title>Comparative genomics and transcriptomics depict ericoid mycorrhizal fungi as versatile saprotrophs and plant mutualists.</title>
        <authorList>
            <person name="Martino E."/>
            <person name="Morin E."/>
            <person name="Grelet G.A."/>
            <person name="Kuo A."/>
            <person name="Kohler A."/>
            <person name="Daghino S."/>
            <person name="Barry K.W."/>
            <person name="Cichocki N."/>
            <person name="Clum A."/>
            <person name="Dockter R.B."/>
            <person name="Hainaut M."/>
            <person name="Kuo R.C."/>
            <person name="LaButti K."/>
            <person name="Lindahl B.D."/>
            <person name="Lindquist E.A."/>
            <person name="Lipzen A."/>
            <person name="Khouja H.R."/>
            <person name="Magnuson J."/>
            <person name="Murat C."/>
            <person name="Ohm R.A."/>
            <person name="Singer S.W."/>
            <person name="Spatafora J.W."/>
            <person name="Wang M."/>
            <person name="Veneault-Fourrey C."/>
            <person name="Henrissat B."/>
            <person name="Grigoriev I.V."/>
            <person name="Martin F.M."/>
            <person name="Perotto S."/>
        </authorList>
    </citation>
    <scope>NUCLEOTIDE SEQUENCE [LARGE SCALE GENOMIC DNA]</scope>
    <source>
        <strain evidence="6 7">ATCC 22711</strain>
    </source>
</reference>
<evidence type="ECO:0000256" key="4">
    <source>
        <dbReference type="ARBA" id="ARBA00023136"/>
    </source>
</evidence>
<evidence type="ECO:0000313" key="6">
    <source>
        <dbReference type="EMBL" id="PSS16500.1"/>
    </source>
</evidence>
<keyword evidence="4 5" id="KW-0472">Membrane</keyword>
<feature type="transmembrane region" description="Helical" evidence="5">
    <location>
        <begin position="12"/>
        <end position="34"/>
    </location>
</feature>
<dbReference type="AlphaFoldDB" id="A0A2T3AZB8"/>
<sequence length="153" mass="16314">MASFFNLTSNYSLYTIPAAWVVALAPHAVTLALAKSIDKTAPRTYAKSLESDQTLDKATKAKIHRCEGAQTNGFENIGLFAAAVIAGNIAGLPAETLNTLSGGYILSRIVYNYIYITGTTEAMASARTLAFFAGIGQVFALFIKSGNALRNRI</sequence>
<keyword evidence="7" id="KW-1185">Reference proteome</keyword>
<accession>A0A2T3AZB8</accession>
<dbReference type="GeneID" id="36572170"/>
<evidence type="ECO:0000256" key="2">
    <source>
        <dbReference type="ARBA" id="ARBA00022692"/>
    </source>
</evidence>
<evidence type="ECO:0000256" key="5">
    <source>
        <dbReference type="SAM" id="Phobius"/>
    </source>
</evidence>
<dbReference type="Gene3D" id="1.20.120.550">
    <property type="entry name" value="Membrane associated eicosanoid/glutathione metabolism-like domain"/>
    <property type="match status" value="1"/>
</dbReference>
<dbReference type="GO" id="GO:0016020">
    <property type="term" value="C:membrane"/>
    <property type="evidence" value="ECO:0007669"/>
    <property type="project" value="UniProtKB-SubCell"/>
</dbReference>
<evidence type="ECO:0000256" key="1">
    <source>
        <dbReference type="ARBA" id="ARBA00004370"/>
    </source>
</evidence>
<dbReference type="Pfam" id="PF01124">
    <property type="entry name" value="MAPEG"/>
    <property type="match status" value="1"/>
</dbReference>
<dbReference type="Proteomes" id="UP000241818">
    <property type="component" value="Unassembled WGS sequence"/>
</dbReference>
<dbReference type="RefSeq" id="XP_024720008.1">
    <property type="nucleotide sequence ID" value="XM_024864089.1"/>
</dbReference>
<proteinExistence type="predicted"/>